<dbReference type="EMBL" id="GBXM01017957">
    <property type="protein sequence ID" value="JAH90620.1"/>
    <property type="molecule type" value="Transcribed_RNA"/>
</dbReference>
<reference evidence="1" key="2">
    <citation type="journal article" date="2015" name="Fish Shellfish Immunol.">
        <title>Early steps in the European eel (Anguilla anguilla)-Vibrio vulnificus interaction in the gills: Role of the RtxA13 toxin.</title>
        <authorList>
            <person name="Callol A."/>
            <person name="Pajuelo D."/>
            <person name="Ebbesson L."/>
            <person name="Teles M."/>
            <person name="MacKenzie S."/>
            <person name="Amaro C."/>
        </authorList>
    </citation>
    <scope>NUCLEOTIDE SEQUENCE</scope>
</reference>
<reference evidence="1" key="1">
    <citation type="submission" date="2014-11" db="EMBL/GenBank/DDBJ databases">
        <authorList>
            <person name="Amaro Gonzalez C."/>
        </authorList>
    </citation>
    <scope>NUCLEOTIDE SEQUENCE</scope>
</reference>
<name>A0A0E9WM00_ANGAN</name>
<dbReference type="AlphaFoldDB" id="A0A0E9WM00"/>
<evidence type="ECO:0000313" key="1">
    <source>
        <dbReference type="EMBL" id="JAH90620.1"/>
    </source>
</evidence>
<proteinExistence type="predicted"/>
<accession>A0A0E9WM00</accession>
<organism evidence="1">
    <name type="scientific">Anguilla anguilla</name>
    <name type="common">European freshwater eel</name>
    <name type="synonym">Muraena anguilla</name>
    <dbReference type="NCBI Taxonomy" id="7936"/>
    <lineage>
        <taxon>Eukaryota</taxon>
        <taxon>Metazoa</taxon>
        <taxon>Chordata</taxon>
        <taxon>Craniata</taxon>
        <taxon>Vertebrata</taxon>
        <taxon>Euteleostomi</taxon>
        <taxon>Actinopterygii</taxon>
        <taxon>Neopterygii</taxon>
        <taxon>Teleostei</taxon>
        <taxon>Anguilliformes</taxon>
        <taxon>Anguillidae</taxon>
        <taxon>Anguilla</taxon>
    </lineage>
</organism>
<sequence>MSFACKPQIIQTVQIVCNYFSSQTRLLGLLTFSYFLGT</sequence>
<protein>
    <submittedName>
        <fullName evidence="1">Uncharacterized protein</fullName>
    </submittedName>
</protein>